<name>V6TDP8_GIAIN</name>
<dbReference type="VEuPathDB" id="GiardiaDB:DHA2_154031"/>
<evidence type="ECO:0000313" key="2">
    <source>
        <dbReference type="Proteomes" id="UP000018320"/>
    </source>
</evidence>
<reference evidence="2" key="1">
    <citation type="submission" date="2012-02" db="EMBL/GenBank/DDBJ databases">
        <title>Genome sequencing of Giardia lamblia Genotypes A2 and B isolates (DH and GS) and comparative analysis with the genomes of Genotypes A1 and E (WB and Pig).</title>
        <authorList>
            <person name="Adam R."/>
            <person name="Dahlstrom E."/>
            <person name="Martens C."/>
            <person name="Bruno D."/>
            <person name="Barbian K."/>
            <person name="Porcella S.F."/>
            <person name="Nash T."/>
        </authorList>
    </citation>
    <scope>NUCLEOTIDE SEQUENCE</scope>
    <source>
        <strain evidence="2">DH</strain>
    </source>
</reference>
<sequence length="110" mass="11747">VRLDGLAAEGLRAGQARALPLLLLWRSPGAAPAQSAPLHQVPKVLVLAVIPDLSLVRGGVHGALVCVRGDVSLVEFCRFQDPLGTTSDWDPSLRQGLTWLHRAVNNSRAL</sequence>
<dbReference type="Proteomes" id="UP000018320">
    <property type="component" value="Unassembled WGS sequence"/>
</dbReference>
<gene>
    <name evidence="1" type="ORF">DHA2_154031</name>
</gene>
<accession>V6TDP8</accession>
<proteinExistence type="predicted"/>
<protein>
    <submittedName>
        <fullName evidence="1">Calcium-transporting ATPase</fullName>
    </submittedName>
</protein>
<dbReference type="EMBL" id="AHGT01000114">
    <property type="protein sequence ID" value="ESU34950.1"/>
    <property type="molecule type" value="Genomic_DNA"/>
</dbReference>
<organism evidence="1 2">
    <name type="scientific">Giardia intestinalis</name>
    <name type="common">Giardia lamblia</name>
    <dbReference type="NCBI Taxonomy" id="5741"/>
    <lineage>
        <taxon>Eukaryota</taxon>
        <taxon>Metamonada</taxon>
        <taxon>Diplomonadida</taxon>
        <taxon>Hexamitidae</taxon>
        <taxon>Giardiinae</taxon>
        <taxon>Giardia</taxon>
    </lineage>
</organism>
<comment type="caution">
    <text evidence="1">The sequence shown here is derived from an EMBL/GenBank/DDBJ whole genome shotgun (WGS) entry which is preliminary data.</text>
</comment>
<reference evidence="1 2" key="2">
    <citation type="journal article" date="2013" name="Genome Biol. Evol.">
        <title>Genome sequencing of Giardia lamblia genotypes A2 and B isolates (DH and GS) and comparative analysis with the genomes of genotypes A1 and E (WB and Pig).</title>
        <authorList>
            <person name="Adam R.D."/>
            <person name="Dahlstrom E.W."/>
            <person name="Martens C.A."/>
            <person name="Bruno D.P."/>
            <person name="Barbian K.D."/>
            <person name="Ricklefs S.M."/>
            <person name="Hernandez M.M."/>
            <person name="Narla N.P."/>
            <person name="Patel R.B."/>
            <person name="Porcella S.F."/>
            <person name="Nash T.E."/>
        </authorList>
    </citation>
    <scope>NUCLEOTIDE SEQUENCE [LARGE SCALE GENOMIC DNA]</scope>
    <source>
        <strain evidence="1 2">DH</strain>
    </source>
</reference>
<feature type="non-terminal residue" evidence="1">
    <location>
        <position position="1"/>
    </location>
</feature>
<evidence type="ECO:0000313" key="1">
    <source>
        <dbReference type="EMBL" id="ESU34950.1"/>
    </source>
</evidence>
<dbReference type="AlphaFoldDB" id="V6TDP8"/>